<dbReference type="Proteomes" id="UP000230066">
    <property type="component" value="Unassembled WGS sequence"/>
</dbReference>
<dbReference type="PANTHER" id="PTHR22957:SF337">
    <property type="entry name" value="TBC1 DOMAIN FAMILY MEMBER 5"/>
    <property type="match status" value="1"/>
</dbReference>
<proteinExistence type="predicted"/>
<dbReference type="PANTHER" id="PTHR22957">
    <property type="entry name" value="TBC1 DOMAIN FAMILY MEMBER GTPASE-ACTIVATING PROTEIN"/>
    <property type="match status" value="1"/>
</dbReference>
<gene>
    <name evidence="4" type="ORF">D915_005724</name>
</gene>
<keyword evidence="5" id="KW-1185">Reference proteome</keyword>
<dbReference type="FunFam" id="1.10.8.270:FF:000011">
    <property type="entry name" value="TBC1 domain family member 5"/>
    <property type="match status" value="1"/>
</dbReference>
<protein>
    <recommendedName>
        <fullName evidence="3">Rab-GAP TBC domain-containing protein</fullName>
    </recommendedName>
</protein>
<dbReference type="PROSITE" id="PS50086">
    <property type="entry name" value="TBC_RABGAP"/>
    <property type="match status" value="1"/>
</dbReference>
<comment type="caution">
    <text evidence="4">The sequence shown here is derived from an EMBL/GenBank/DDBJ whole genome shotgun (WGS) entry which is preliminary data.</text>
</comment>
<dbReference type="Pfam" id="PF00566">
    <property type="entry name" value="RabGAP-TBC"/>
    <property type="match status" value="2"/>
</dbReference>
<dbReference type="Gene3D" id="1.10.472.80">
    <property type="entry name" value="Ypt/Rab-GAP domain of gyp1p, domain 3"/>
    <property type="match status" value="1"/>
</dbReference>
<evidence type="ECO:0000313" key="4">
    <source>
        <dbReference type="EMBL" id="THD23664.1"/>
    </source>
</evidence>
<dbReference type="EMBL" id="JXXN02002017">
    <property type="protein sequence ID" value="THD23664.1"/>
    <property type="molecule type" value="Genomic_DNA"/>
</dbReference>
<name>A0A4E0RB88_FASHE</name>
<dbReference type="FunFam" id="1.10.472.80:FF:000038">
    <property type="entry name" value="TBC1 domain family member 5"/>
    <property type="match status" value="1"/>
</dbReference>
<organism evidence="4 5">
    <name type="scientific">Fasciola hepatica</name>
    <name type="common">Liver fluke</name>
    <dbReference type="NCBI Taxonomy" id="6192"/>
    <lineage>
        <taxon>Eukaryota</taxon>
        <taxon>Metazoa</taxon>
        <taxon>Spiralia</taxon>
        <taxon>Lophotrochozoa</taxon>
        <taxon>Platyhelminthes</taxon>
        <taxon>Trematoda</taxon>
        <taxon>Digenea</taxon>
        <taxon>Plagiorchiida</taxon>
        <taxon>Echinostomata</taxon>
        <taxon>Echinostomatoidea</taxon>
        <taxon>Fasciolidae</taxon>
        <taxon>Fasciola</taxon>
    </lineage>
</organism>
<feature type="domain" description="Rab-GAP TBC" evidence="3">
    <location>
        <begin position="120"/>
        <end position="406"/>
    </location>
</feature>
<dbReference type="Gene3D" id="1.10.8.270">
    <property type="entry name" value="putative rabgap domain of human tbc1 domain family member 14 like domains"/>
    <property type="match status" value="1"/>
</dbReference>
<dbReference type="InterPro" id="IPR035969">
    <property type="entry name" value="Rab-GAP_TBC_sf"/>
</dbReference>
<evidence type="ECO:0000259" key="3">
    <source>
        <dbReference type="PROSITE" id="PS50086"/>
    </source>
</evidence>
<feature type="region of interest" description="Disordered" evidence="2">
    <location>
        <begin position="44"/>
        <end position="63"/>
    </location>
</feature>
<evidence type="ECO:0000313" key="5">
    <source>
        <dbReference type="Proteomes" id="UP000230066"/>
    </source>
</evidence>
<dbReference type="GO" id="GO:0005096">
    <property type="term" value="F:GTPase activator activity"/>
    <property type="evidence" value="ECO:0007669"/>
    <property type="project" value="UniProtKB-KW"/>
</dbReference>
<dbReference type="SMART" id="SM00164">
    <property type="entry name" value="TBC"/>
    <property type="match status" value="1"/>
</dbReference>
<feature type="compositionally biased region" description="Polar residues" evidence="2">
    <location>
        <begin position="48"/>
        <end position="58"/>
    </location>
</feature>
<evidence type="ECO:0000256" key="1">
    <source>
        <dbReference type="ARBA" id="ARBA00022468"/>
    </source>
</evidence>
<dbReference type="AlphaFoldDB" id="A0A4E0RB88"/>
<accession>A0A4E0RB88</accession>
<evidence type="ECO:0000256" key="2">
    <source>
        <dbReference type="SAM" id="MobiDB-lite"/>
    </source>
</evidence>
<reference evidence="4" key="1">
    <citation type="submission" date="2019-03" db="EMBL/GenBank/DDBJ databases">
        <title>Improved annotation for the trematode Fasciola hepatica.</title>
        <authorList>
            <person name="Choi Y.-J."/>
            <person name="Martin J."/>
            <person name="Mitreva M."/>
        </authorList>
    </citation>
    <scope>NUCLEOTIDE SEQUENCE [LARGE SCALE GENOMIC DNA]</scope>
</reference>
<dbReference type="InterPro" id="IPR000195">
    <property type="entry name" value="Rab-GAP-TBC_dom"/>
</dbReference>
<dbReference type="GO" id="GO:0005737">
    <property type="term" value="C:cytoplasm"/>
    <property type="evidence" value="ECO:0007669"/>
    <property type="project" value="UniProtKB-ARBA"/>
</dbReference>
<keyword evidence="1" id="KW-0343">GTPase activation</keyword>
<dbReference type="SUPFAM" id="SSF47923">
    <property type="entry name" value="Ypt/Rab-GAP domain of gyp1p"/>
    <property type="match status" value="2"/>
</dbReference>
<sequence>MEHSSVTDYALGLVPQFHIDPPEHYAIVNLRPNEAKHTAIAHHDNENDQPGLSQTQPGEHSPEPTAVLLRKAWLESPSWTGSYASEWYRLFGDPTTQCASQHALPIQTSQLRECAFTGQLRNCRFRSVCWRIHLGILPPDMRHWNMAITRHRRSFQELNYLVNLDPHLSNTRDHPLSLDQQSRWRQHFGTRETKRLIAQDVDRTFPEVEYFRCPQVQISMVNVLCCYVEHTKSDYKQGMHELLAPLFFVLYSDQIAFQHACEADEVPAQLKTYLSTLFTDRYLEADAFGLFSHIMNYVRSWYANDRIAPSQPKTSSTNEADVIRLFNSTPDLSPSDKHVTSNPGVTFLGEVHSKLLQKHNQELYYHLKKLDIVPALFGLRWIRLLFGHEFPLQDLLYIWDCIFAAEENLILVRYLYVSMLNYLGPSLLQMGYSDCLSHLMHFPQGTDVTYLVQVALHFYQPKQYAVPLLTHHSINPNTPTTPKDLSITGHSRRGHLNATSLSRSRRGGINTTTAAEITAAAAIATLSRANTRDKLLIRRNTLFDLQLIPVTKFERRKISGSAMSLNRLFFRDQQQLDPSTLQPDSQTPGSLKSGQKLCSVELHQRCQEVVRMCWNHIALVVDELQRETRIHSNDGDSFSQYGHSDNNVRVNQIEHLQTAQIELEKLARWLTVDEEPPIMTHSPPTDQGSPGVFSFRRTGSLGVLPPVTVWKPKSGLIQLKNGCNKSSNDRDSVSTTPVIFDFEKTYNDESTEYFRSDERELPDEIGFTSRHAFGNL</sequence>